<dbReference type="GO" id="GO:0008168">
    <property type="term" value="F:methyltransferase activity"/>
    <property type="evidence" value="ECO:0007669"/>
    <property type="project" value="UniProtKB-KW"/>
</dbReference>
<sequence length="250" mass="28082">MSSSRTTHLLQEPWFRAMMTKRQPRGLWQTVLWRSMHLPGAAGRSAARKLRRSLKRMIERDFLDLAKSLPPNSLCVDLGANIGTITDILLDHGHRVIAFEPDPATFKVLAENVGTRAGATLVQAAAGTAEGTATLMRDKEWNPETLYGSEGSSLVETSGRKAEDAVDVRVVDLAAYLRDIDEDIALLKMDIEGGEWDLIPHLDREGSFDRIDHVLVETHEWSDPSREATAAHFREMARTRSHPKFQMDWI</sequence>
<accession>A0A1H6MH62</accession>
<dbReference type="NCBIfam" id="TIGR01444">
    <property type="entry name" value="fkbM_fam"/>
    <property type="match status" value="1"/>
</dbReference>
<evidence type="ECO:0000259" key="1">
    <source>
        <dbReference type="Pfam" id="PF05050"/>
    </source>
</evidence>
<keyword evidence="2" id="KW-0808">Transferase</keyword>
<dbReference type="PANTHER" id="PTHR34203">
    <property type="entry name" value="METHYLTRANSFERASE, FKBM FAMILY PROTEIN"/>
    <property type="match status" value="1"/>
</dbReference>
<dbReference type="AlphaFoldDB" id="A0A1H6MH62"/>
<dbReference type="EMBL" id="FNXG01000003">
    <property type="protein sequence ID" value="SEH97671.1"/>
    <property type="molecule type" value="Genomic_DNA"/>
</dbReference>
<evidence type="ECO:0000313" key="3">
    <source>
        <dbReference type="Proteomes" id="UP000199125"/>
    </source>
</evidence>
<dbReference type="PANTHER" id="PTHR34203:SF13">
    <property type="entry name" value="EXPRESSED PROTEIN"/>
    <property type="match status" value="1"/>
</dbReference>
<dbReference type="STRING" id="65735.SAMN04488075_2021"/>
<keyword evidence="2" id="KW-0489">Methyltransferase</keyword>
<dbReference type="OrthoDB" id="4104638at2"/>
<gene>
    <name evidence="2" type="ORF">SAMN04488075_2021</name>
</gene>
<dbReference type="InterPro" id="IPR006342">
    <property type="entry name" value="FkbM_mtfrase"/>
</dbReference>
<dbReference type="Gene3D" id="3.40.50.150">
    <property type="entry name" value="Vaccinia Virus protein VP39"/>
    <property type="match status" value="1"/>
</dbReference>
<evidence type="ECO:0000313" key="2">
    <source>
        <dbReference type="EMBL" id="SEH97671.1"/>
    </source>
</evidence>
<dbReference type="Pfam" id="PF05050">
    <property type="entry name" value="Methyltransf_21"/>
    <property type="match status" value="1"/>
</dbReference>
<protein>
    <submittedName>
        <fullName evidence="2">Methyltransferase, FkbM family</fullName>
    </submittedName>
</protein>
<dbReference type="Proteomes" id="UP000199125">
    <property type="component" value="Unassembled WGS sequence"/>
</dbReference>
<dbReference type="SUPFAM" id="SSF53335">
    <property type="entry name" value="S-adenosyl-L-methionine-dependent methyltransferases"/>
    <property type="match status" value="1"/>
</dbReference>
<proteinExistence type="predicted"/>
<keyword evidence="3" id="KW-1185">Reference proteome</keyword>
<organism evidence="2 3">
    <name type="scientific">Paracoccus alkenifer</name>
    <dbReference type="NCBI Taxonomy" id="65735"/>
    <lineage>
        <taxon>Bacteria</taxon>
        <taxon>Pseudomonadati</taxon>
        <taxon>Pseudomonadota</taxon>
        <taxon>Alphaproteobacteria</taxon>
        <taxon>Rhodobacterales</taxon>
        <taxon>Paracoccaceae</taxon>
        <taxon>Paracoccus</taxon>
    </lineage>
</organism>
<dbReference type="GO" id="GO:0032259">
    <property type="term" value="P:methylation"/>
    <property type="evidence" value="ECO:0007669"/>
    <property type="project" value="UniProtKB-KW"/>
</dbReference>
<dbReference type="InterPro" id="IPR052514">
    <property type="entry name" value="SAM-dependent_MTase"/>
</dbReference>
<feature type="domain" description="Methyltransferase FkbM" evidence="1">
    <location>
        <begin position="77"/>
        <end position="224"/>
    </location>
</feature>
<reference evidence="3" key="1">
    <citation type="submission" date="2016-10" db="EMBL/GenBank/DDBJ databases">
        <authorList>
            <person name="Varghese N."/>
            <person name="Submissions S."/>
        </authorList>
    </citation>
    <scope>NUCLEOTIDE SEQUENCE [LARGE SCALE GENOMIC DNA]</scope>
    <source>
        <strain evidence="3">DSM 11593</strain>
    </source>
</reference>
<name>A0A1H6MH62_9RHOB</name>
<dbReference type="InterPro" id="IPR029063">
    <property type="entry name" value="SAM-dependent_MTases_sf"/>
</dbReference>